<name>A0A7J7WD71_PIPKU</name>
<evidence type="ECO:0000256" key="1">
    <source>
        <dbReference type="SAM" id="Phobius"/>
    </source>
</evidence>
<gene>
    <name evidence="2" type="ORF">mPipKuh1_008057</name>
</gene>
<keyword evidence="3" id="KW-1185">Reference proteome</keyword>
<evidence type="ECO:0000313" key="3">
    <source>
        <dbReference type="Proteomes" id="UP000558488"/>
    </source>
</evidence>
<keyword evidence="1" id="KW-1133">Transmembrane helix</keyword>
<keyword evidence="1" id="KW-0812">Transmembrane</keyword>
<reference evidence="2 3" key="1">
    <citation type="journal article" date="2020" name="Nature">
        <title>Six reference-quality genomes reveal evolution of bat adaptations.</title>
        <authorList>
            <person name="Jebb D."/>
            <person name="Huang Z."/>
            <person name="Pippel M."/>
            <person name="Hughes G.M."/>
            <person name="Lavrichenko K."/>
            <person name="Devanna P."/>
            <person name="Winkler S."/>
            <person name="Jermiin L.S."/>
            <person name="Skirmuntt E.C."/>
            <person name="Katzourakis A."/>
            <person name="Burkitt-Gray L."/>
            <person name="Ray D.A."/>
            <person name="Sullivan K.A.M."/>
            <person name="Roscito J.G."/>
            <person name="Kirilenko B.M."/>
            <person name="Davalos L.M."/>
            <person name="Corthals A.P."/>
            <person name="Power M.L."/>
            <person name="Jones G."/>
            <person name="Ransome R.D."/>
            <person name="Dechmann D.K.N."/>
            <person name="Locatelli A.G."/>
            <person name="Puechmaille S.J."/>
            <person name="Fedrigo O."/>
            <person name="Jarvis E.D."/>
            <person name="Hiller M."/>
            <person name="Vernes S.C."/>
            <person name="Myers E.W."/>
            <person name="Teeling E.C."/>
        </authorList>
    </citation>
    <scope>NUCLEOTIDE SEQUENCE [LARGE SCALE GENOMIC DNA]</scope>
    <source>
        <strain evidence="2">MPipKuh1</strain>
        <tissue evidence="2">Flight muscle</tissue>
    </source>
</reference>
<evidence type="ECO:0000313" key="2">
    <source>
        <dbReference type="EMBL" id="KAF6335374.1"/>
    </source>
</evidence>
<sequence length="135" mass="15069">MFFFSGEKPEIHAFCLSFSLQYHRPPLSVTQVFSFFPSFLFCCRVYFSSSVCCSPFHLLLCPPSAFPFLFFSPMFGSPGVCGLFVLVFEDRWERRGEEGSMPIAVGRAGCVRLCWLSLILETSIQAPPSGPGDGK</sequence>
<dbReference type="AlphaFoldDB" id="A0A7J7WD71"/>
<comment type="caution">
    <text evidence="2">The sequence shown here is derived from an EMBL/GenBank/DDBJ whole genome shotgun (WGS) entry which is preliminary data.</text>
</comment>
<organism evidence="2 3">
    <name type="scientific">Pipistrellus kuhlii</name>
    <name type="common">Kuhl's pipistrelle</name>
    <dbReference type="NCBI Taxonomy" id="59472"/>
    <lineage>
        <taxon>Eukaryota</taxon>
        <taxon>Metazoa</taxon>
        <taxon>Chordata</taxon>
        <taxon>Craniata</taxon>
        <taxon>Vertebrata</taxon>
        <taxon>Euteleostomi</taxon>
        <taxon>Mammalia</taxon>
        <taxon>Eutheria</taxon>
        <taxon>Laurasiatheria</taxon>
        <taxon>Chiroptera</taxon>
        <taxon>Yangochiroptera</taxon>
        <taxon>Vespertilionidae</taxon>
        <taxon>Pipistrellus</taxon>
    </lineage>
</organism>
<keyword evidence="1" id="KW-0472">Membrane</keyword>
<protein>
    <submittedName>
        <fullName evidence="2">Uncharacterized protein</fullName>
    </submittedName>
</protein>
<dbReference type="Proteomes" id="UP000558488">
    <property type="component" value="Unassembled WGS sequence"/>
</dbReference>
<feature type="transmembrane region" description="Helical" evidence="1">
    <location>
        <begin position="67"/>
        <end position="88"/>
    </location>
</feature>
<proteinExistence type="predicted"/>
<accession>A0A7J7WD71</accession>
<dbReference type="EMBL" id="JACAGB010000011">
    <property type="protein sequence ID" value="KAF6335374.1"/>
    <property type="molecule type" value="Genomic_DNA"/>
</dbReference>